<dbReference type="InterPro" id="IPR036640">
    <property type="entry name" value="ABC1_TM_sf"/>
</dbReference>
<protein>
    <submittedName>
        <fullName evidence="13">ABC transporter ATP-binding protein</fullName>
    </submittedName>
</protein>
<evidence type="ECO:0000256" key="4">
    <source>
        <dbReference type="ARBA" id="ARBA00022692"/>
    </source>
</evidence>
<evidence type="ECO:0000256" key="2">
    <source>
        <dbReference type="ARBA" id="ARBA00022448"/>
    </source>
</evidence>
<feature type="transmembrane region" description="Helical" evidence="10">
    <location>
        <begin position="163"/>
        <end position="180"/>
    </location>
</feature>
<evidence type="ECO:0000256" key="9">
    <source>
        <dbReference type="SAM" id="MobiDB-lite"/>
    </source>
</evidence>
<reference evidence="13 14" key="1">
    <citation type="submission" date="2018-10" db="EMBL/GenBank/DDBJ databases">
        <title>Rhodobacter sp . BO-81.</title>
        <authorList>
            <person name="Im W.T."/>
        </authorList>
    </citation>
    <scope>NUCLEOTIDE SEQUENCE [LARGE SCALE GENOMIC DNA]</scope>
    <source>
        <strain evidence="13 14">BO-81</strain>
    </source>
</reference>
<comment type="subcellular location">
    <subcellularLocation>
        <location evidence="1">Cell membrane</location>
        <topology evidence="1">Multi-pass membrane protein</topology>
    </subcellularLocation>
</comment>
<dbReference type="Gene3D" id="1.20.1560.10">
    <property type="entry name" value="ABC transporter type 1, transmembrane domain"/>
    <property type="match status" value="1"/>
</dbReference>
<evidence type="ECO:0000256" key="7">
    <source>
        <dbReference type="ARBA" id="ARBA00022989"/>
    </source>
</evidence>
<dbReference type="EMBL" id="RCHI01000003">
    <property type="protein sequence ID" value="RLL71960.1"/>
    <property type="molecule type" value="Genomic_DNA"/>
</dbReference>
<dbReference type="InterPro" id="IPR017871">
    <property type="entry name" value="ABC_transporter-like_CS"/>
</dbReference>
<dbReference type="GO" id="GO:0016887">
    <property type="term" value="F:ATP hydrolysis activity"/>
    <property type="evidence" value="ECO:0007669"/>
    <property type="project" value="InterPro"/>
</dbReference>
<evidence type="ECO:0000256" key="1">
    <source>
        <dbReference type="ARBA" id="ARBA00004651"/>
    </source>
</evidence>
<dbReference type="GO" id="GO:0140359">
    <property type="term" value="F:ABC-type transporter activity"/>
    <property type="evidence" value="ECO:0007669"/>
    <property type="project" value="InterPro"/>
</dbReference>
<dbReference type="InterPro" id="IPR011527">
    <property type="entry name" value="ABC1_TM_dom"/>
</dbReference>
<keyword evidence="8 10" id="KW-0472">Membrane</keyword>
<dbReference type="InterPro" id="IPR003593">
    <property type="entry name" value="AAA+_ATPase"/>
</dbReference>
<dbReference type="InterPro" id="IPR039421">
    <property type="entry name" value="Type_1_exporter"/>
</dbReference>
<dbReference type="SUPFAM" id="SSF52540">
    <property type="entry name" value="P-loop containing nucleoside triphosphate hydrolases"/>
    <property type="match status" value="1"/>
</dbReference>
<evidence type="ECO:0000256" key="3">
    <source>
        <dbReference type="ARBA" id="ARBA00022475"/>
    </source>
</evidence>
<feature type="transmembrane region" description="Helical" evidence="10">
    <location>
        <begin position="272"/>
        <end position="292"/>
    </location>
</feature>
<dbReference type="Proteomes" id="UP000279673">
    <property type="component" value="Unassembled WGS sequence"/>
</dbReference>
<evidence type="ECO:0000256" key="8">
    <source>
        <dbReference type="ARBA" id="ARBA00023136"/>
    </source>
</evidence>
<accession>A0A421BUI1</accession>
<evidence type="ECO:0000313" key="13">
    <source>
        <dbReference type="EMBL" id="RLL71960.1"/>
    </source>
</evidence>
<proteinExistence type="predicted"/>
<dbReference type="Pfam" id="PF00005">
    <property type="entry name" value="ABC_tran"/>
    <property type="match status" value="1"/>
</dbReference>
<dbReference type="AlphaFoldDB" id="A0A421BUI1"/>
<dbReference type="InterPro" id="IPR027417">
    <property type="entry name" value="P-loop_NTPase"/>
</dbReference>
<feature type="transmembrane region" description="Helical" evidence="10">
    <location>
        <begin position="186"/>
        <end position="203"/>
    </location>
</feature>
<dbReference type="PROSITE" id="PS00211">
    <property type="entry name" value="ABC_TRANSPORTER_1"/>
    <property type="match status" value="1"/>
</dbReference>
<keyword evidence="4 10" id="KW-0812">Transmembrane</keyword>
<gene>
    <name evidence="13" type="ORF">DYS74_04970</name>
</gene>
<dbReference type="Pfam" id="PF00664">
    <property type="entry name" value="ABC_membrane"/>
    <property type="match status" value="1"/>
</dbReference>
<feature type="region of interest" description="Disordered" evidence="9">
    <location>
        <begin position="1"/>
        <end position="32"/>
    </location>
</feature>
<feature type="domain" description="ABC transporter" evidence="11">
    <location>
        <begin position="364"/>
        <end position="599"/>
    </location>
</feature>
<dbReference type="SMART" id="SM00382">
    <property type="entry name" value="AAA"/>
    <property type="match status" value="1"/>
</dbReference>
<feature type="transmembrane region" description="Helical" evidence="10">
    <location>
        <begin position="48"/>
        <end position="71"/>
    </location>
</feature>
<feature type="transmembrane region" description="Helical" evidence="10">
    <location>
        <begin position="83"/>
        <end position="103"/>
    </location>
</feature>
<keyword evidence="5" id="KW-0547">Nucleotide-binding</keyword>
<dbReference type="SUPFAM" id="SSF90123">
    <property type="entry name" value="ABC transporter transmembrane region"/>
    <property type="match status" value="1"/>
</dbReference>
<keyword evidence="2" id="KW-0813">Transport</keyword>
<dbReference type="GO" id="GO:0005886">
    <property type="term" value="C:plasma membrane"/>
    <property type="evidence" value="ECO:0007669"/>
    <property type="project" value="UniProtKB-SubCell"/>
</dbReference>
<evidence type="ECO:0000313" key="14">
    <source>
        <dbReference type="Proteomes" id="UP000279673"/>
    </source>
</evidence>
<feature type="domain" description="ABC transmembrane type-1" evidence="12">
    <location>
        <begin position="48"/>
        <end position="330"/>
    </location>
</feature>
<dbReference type="RefSeq" id="WP_121531510.1">
    <property type="nucleotide sequence ID" value="NZ_RCHI01000003.1"/>
</dbReference>
<dbReference type="PANTHER" id="PTHR24221">
    <property type="entry name" value="ATP-BINDING CASSETTE SUB-FAMILY B"/>
    <property type="match status" value="1"/>
</dbReference>
<dbReference type="PROSITE" id="PS50893">
    <property type="entry name" value="ABC_TRANSPORTER_2"/>
    <property type="match status" value="1"/>
</dbReference>
<dbReference type="InterPro" id="IPR003439">
    <property type="entry name" value="ABC_transporter-like_ATP-bd"/>
</dbReference>
<keyword evidence="7 10" id="KW-1133">Transmembrane helix</keyword>
<evidence type="ECO:0000256" key="6">
    <source>
        <dbReference type="ARBA" id="ARBA00022840"/>
    </source>
</evidence>
<sequence>MATTGQSVPQGHAAIPPQNDDPRTDAATRRRRASPWRILKPVQGQIRFAMAISAGSALFGLAVMVLLMGVVQRLLEAPDQVPWPWFAGVALCTVGAYVARLGAFNQAHYAAFRLERILREGLAGRLARVSLGYVETQGAGALAKVIHDDVKALHVFVADSTPLYARAYVTPVVTLVLLVALDLRLALVALAVLALGYGILTRAQRRRRDMVRAYNAAREKVSAAVVEYVQAMPVVRNFDSGKMSFGRYQAALDGYLAVMLDWYRAAGFPARFSWLVLSPMPTLTLVLGAGLWLTALGDLAPARWLGVLLLCTGMAESMMPMMMLRHMIEKVALSVARIEEVMAAPELDAGQGGAPAADPAAPALSFEGVTFSYGPDLAPALHEISFEVARGSVTALVGPSGAGKTTVARLIPRFWDVDAGRIALGGTDIRAMSTDALLQQVAFVFQESFLFADTIAANIRIGRPGASEAEVIAAARAAQAHGFIEALPQGYDTPVGERGVFLSGGQRQRIAIARALLQNRPILVLDEATAFADPENEAELIAALSALMRGRTVIMVAHRLATIRDADQILVFDRGRIAERGRHAELVAQGGLYARLWNNYETAQNWSLGGARSPAAVPNEEVA</sequence>
<comment type="caution">
    <text evidence="13">The sequence shown here is derived from an EMBL/GenBank/DDBJ whole genome shotgun (WGS) entry which is preliminary data.</text>
</comment>
<evidence type="ECO:0000259" key="11">
    <source>
        <dbReference type="PROSITE" id="PS50893"/>
    </source>
</evidence>
<keyword evidence="3" id="KW-1003">Cell membrane</keyword>
<evidence type="ECO:0000256" key="5">
    <source>
        <dbReference type="ARBA" id="ARBA00022741"/>
    </source>
</evidence>
<dbReference type="Gene3D" id="3.40.50.300">
    <property type="entry name" value="P-loop containing nucleotide triphosphate hydrolases"/>
    <property type="match status" value="1"/>
</dbReference>
<organism evidence="13 14">
    <name type="scientific">Paenirhodobacter hankyongi</name>
    <dbReference type="NCBI Taxonomy" id="2294033"/>
    <lineage>
        <taxon>Bacteria</taxon>
        <taxon>Pseudomonadati</taxon>
        <taxon>Pseudomonadota</taxon>
        <taxon>Alphaproteobacteria</taxon>
        <taxon>Rhodobacterales</taxon>
        <taxon>Rhodobacter group</taxon>
        <taxon>Paenirhodobacter</taxon>
    </lineage>
</organism>
<evidence type="ECO:0000259" key="12">
    <source>
        <dbReference type="PROSITE" id="PS50929"/>
    </source>
</evidence>
<dbReference type="PROSITE" id="PS50929">
    <property type="entry name" value="ABC_TM1F"/>
    <property type="match status" value="1"/>
</dbReference>
<dbReference type="FunFam" id="3.40.50.300:FF:000221">
    <property type="entry name" value="Multidrug ABC transporter ATP-binding protein"/>
    <property type="match status" value="1"/>
</dbReference>
<name>A0A421BUI1_9RHOB</name>
<evidence type="ECO:0000256" key="10">
    <source>
        <dbReference type="SAM" id="Phobius"/>
    </source>
</evidence>
<keyword evidence="14" id="KW-1185">Reference proteome</keyword>
<keyword evidence="6 13" id="KW-0067">ATP-binding</keyword>
<dbReference type="PANTHER" id="PTHR24221:SF654">
    <property type="entry name" value="ATP-BINDING CASSETTE SUB-FAMILY B MEMBER 6"/>
    <property type="match status" value="1"/>
</dbReference>
<dbReference type="GO" id="GO:0005524">
    <property type="term" value="F:ATP binding"/>
    <property type="evidence" value="ECO:0007669"/>
    <property type="project" value="UniProtKB-KW"/>
</dbReference>